<evidence type="ECO:0000256" key="3">
    <source>
        <dbReference type="SAM" id="Phobius"/>
    </source>
</evidence>
<keyword evidence="5" id="KW-1185">Reference proteome</keyword>
<proteinExistence type="predicted"/>
<sequence length="234" mass="26496">MKVDKQLSSFLDPWIKAAEYLGITINGCQSLTFLIIFSIFIYLDLHILPHNSSKIFKLLRSNRFICGNITNVGYPFWGDCRPEVCGYPHLHLNCESNKVTTIEIKNVKYPVLELNLSAQILKIARDDFLSVLCVSEESSQDPIFDSTLFEYAQGYGNLTVLYDCFSSGNFSLCVNGFNKTLLPFEPVNCTCDPEEPENPIGEQDYGIPSSCSTIMPCCNCFQFIFQHQNSVLMF</sequence>
<dbReference type="PANTHER" id="PTHR33138:SF11">
    <property type="entry name" value="KINASE-LIKE PROTEIN"/>
    <property type="match status" value="1"/>
</dbReference>
<dbReference type="InterPro" id="IPR025287">
    <property type="entry name" value="WAK_GUB"/>
</dbReference>
<protein>
    <submittedName>
        <fullName evidence="6">LEAF RUST 10 DISEASE-RESISTANCE LOCUS RECEPTOR-LIKE PROTEIN KINASE-like 2.7</fullName>
    </submittedName>
</protein>
<dbReference type="RefSeq" id="XP_060672430.1">
    <property type="nucleotide sequence ID" value="XM_060816447.1"/>
</dbReference>
<evidence type="ECO:0000256" key="1">
    <source>
        <dbReference type="ARBA" id="ARBA00004167"/>
    </source>
</evidence>
<accession>A0ABM4A6S4</accession>
<gene>
    <name evidence="6" type="primary">LOC132803433</name>
</gene>
<reference evidence="6" key="1">
    <citation type="submission" date="2025-08" db="UniProtKB">
        <authorList>
            <consortium name="RefSeq"/>
        </authorList>
    </citation>
    <scope>IDENTIFICATION</scope>
    <source>
        <tissue evidence="6">Seedling</tissue>
    </source>
</reference>
<evidence type="ECO:0000256" key="2">
    <source>
        <dbReference type="ARBA" id="ARBA00022729"/>
    </source>
</evidence>
<dbReference type="Proteomes" id="UP001652623">
    <property type="component" value="Chromosome 4"/>
</dbReference>
<feature type="transmembrane region" description="Helical" evidence="3">
    <location>
        <begin position="20"/>
        <end position="43"/>
    </location>
</feature>
<dbReference type="PANTHER" id="PTHR33138">
    <property type="entry name" value="OS01G0690200 PROTEIN"/>
    <property type="match status" value="1"/>
</dbReference>
<keyword evidence="3" id="KW-0472">Membrane</keyword>
<evidence type="ECO:0000313" key="6">
    <source>
        <dbReference type="RefSeq" id="XP_060672430.1"/>
    </source>
</evidence>
<name>A0ABM4A6S4_ZIZJJ</name>
<organism evidence="5 6">
    <name type="scientific">Ziziphus jujuba</name>
    <name type="common">Chinese jujube</name>
    <name type="synonym">Ziziphus sativa</name>
    <dbReference type="NCBI Taxonomy" id="326968"/>
    <lineage>
        <taxon>Eukaryota</taxon>
        <taxon>Viridiplantae</taxon>
        <taxon>Streptophyta</taxon>
        <taxon>Embryophyta</taxon>
        <taxon>Tracheophyta</taxon>
        <taxon>Spermatophyta</taxon>
        <taxon>Magnoliopsida</taxon>
        <taxon>eudicotyledons</taxon>
        <taxon>Gunneridae</taxon>
        <taxon>Pentapetalae</taxon>
        <taxon>rosids</taxon>
        <taxon>fabids</taxon>
        <taxon>Rosales</taxon>
        <taxon>Rhamnaceae</taxon>
        <taxon>Paliureae</taxon>
        <taxon>Ziziphus</taxon>
    </lineage>
</organism>
<evidence type="ECO:0000313" key="5">
    <source>
        <dbReference type="Proteomes" id="UP001652623"/>
    </source>
</evidence>
<keyword evidence="2" id="KW-0732">Signal</keyword>
<feature type="domain" description="Wall-associated receptor kinase galacturonan-binding" evidence="4">
    <location>
        <begin position="66"/>
        <end position="125"/>
    </location>
</feature>
<keyword evidence="3" id="KW-0812">Transmembrane</keyword>
<dbReference type="GeneID" id="132803433"/>
<keyword evidence="3" id="KW-1133">Transmembrane helix</keyword>
<evidence type="ECO:0000259" key="4">
    <source>
        <dbReference type="Pfam" id="PF13947"/>
    </source>
</evidence>
<dbReference type="Pfam" id="PF13947">
    <property type="entry name" value="GUB_WAK_bind"/>
    <property type="match status" value="1"/>
</dbReference>
<comment type="subcellular location">
    <subcellularLocation>
        <location evidence="1">Membrane</location>
        <topology evidence="1">Single-pass membrane protein</topology>
    </subcellularLocation>
</comment>